<feature type="transmembrane region" description="Helical" evidence="1">
    <location>
        <begin position="42"/>
        <end position="59"/>
    </location>
</feature>
<reference evidence="2" key="1">
    <citation type="submission" date="2020-10" db="EMBL/GenBank/DDBJ databases">
        <authorList>
            <person name="Gilroy R."/>
        </authorList>
    </citation>
    <scope>NUCLEOTIDE SEQUENCE</scope>
    <source>
        <strain evidence="2">3924</strain>
    </source>
</reference>
<evidence type="ECO:0000256" key="1">
    <source>
        <dbReference type="SAM" id="Phobius"/>
    </source>
</evidence>
<accession>A0A940IEZ5</accession>
<feature type="transmembrane region" description="Helical" evidence="1">
    <location>
        <begin position="66"/>
        <end position="85"/>
    </location>
</feature>
<sequence length="128" mass="14576">MARINSQLKEWFFCVVALAVVEVVGILVNSQLASPVDISDTITYAALVMLYFLTSYRYARRHPKRFYLIGVPLLLVILVLLYMSMNGVTLGSLFVGFVMTLISVALVELMNWLIFRFMTKKDSRKDGE</sequence>
<evidence type="ECO:0000313" key="2">
    <source>
        <dbReference type="EMBL" id="MBO8440056.1"/>
    </source>
</evidence>
<dbReference type="AlphaFoldDB" id="A0A940IEZ5"/>
<feature type="transmembrane region" description="Helical" evidence="1">
    <location>
        <begin position="91"/>
        <end position="115"/>
    </location>
</feature>
<gene>
    <name evidence="2" type="ORF">IAC51_05335</name>
</gene>
<proteinExistence type="predicted"/>
<evidence type="ECO:0000313" key="3">
    <source>
        <dbReference type="Proteomes" id="UP000712007"/>
    </source>
</evidence>
<name>A0A940IEZ5_9BACT</name>
<keyword evidence="1" id="KW-0472">Membrane</keyword>
<protein>
    <submittedName>
        <fullName evidence="2">Uncharacterized protein</fullName>
    </submittedName>
</protein>
<keyword evidence="1" id="KW-1133">Transmembrane helix</keyword>
<feature type="transmembrane region" description="Helical" evidence="1">
    <location>
        <begin position="12"/>
        <end position="30"/>
    </location>
</feature>
<reference evidence="2" key="2">
    <citation type="journal article" date="2021" name="PeerJ">
        <title>Extensive microbial diversity within the chicken gut microbiome revealed by metagenomics and culture.</title>
        <authorList>
            <person name="Gilroy R."/>
            <person name="Ravi A."/>
            <person name="Getino M."/>
            <person name="Pursley I."/>
            <person name="Horton D.L."/>
            <person name="Alikhan N.F."/>
            <person name="Baker D."/>
            <person name="Gharbi K."/>
            <person name="Hall N."/>
            <person name="Watson M."/>
            <person name="Adriaenssens E.M."/>
            <person name="Foster-Nyarko E."/>
            <person name="Jarju S."/>
            <person name="Secka A."/>
            <person name="Antonio M."/>
            <person name="Oren A."/>
            <person name="Chaudhuri R.R."/>
            <person name="La Ragione R."/>
            <person name="Hildebrand F."/>
            <person name="Pallen M.J."/>
        </authorList>
    </citation>
    <scope>NUCLEOTIDE SEQUENCE</scope>
    <source>
        <strain evidence="2">3924</strain>
    </source>
</reference>
<organism evidence="2 3">
    <name type="scientific">Candidatus Aphodosoma intestinipullorum</name>
    <dbReference type="NCBI Taxonomy" id="2840674"/>
    <lineage>
        <taxon>Bacteria</taxon>
        <taxon>Pseudomonadati</taxon>
        <taxon>Bacteroidota</taxon>
        <taxon>Bacteroidia</taxon>
        <taxon>Bacteroidales</taxon>
        <taxon>Candidatus Aphodosoma</taxon>
    </lineage>
</organism>
<dbReference type="Proteomes" id="UP000712007">
    <property type="component" value="Unassembled WGS sequence"/>
</dbReference>
<keyword evidence="1" id="KW-0812">Transmembrane</keyword>
<dbReference type="EMBL" id="JADIMV010000090">
    <property type="protein sequence ID" value="MBO8440056.1"/>
    <property type="molecule type" value="Genomic_DNA"/>
</dbReference>
<comment type="caution">
    <text evidence="2">The sequence shown here is derived from an EMBL/GenBank/DDBJ whole genome shotgun (WGS) entry which is preliminary data.</text>
</comment>